<evidence type="ECO:0000256" key="5">
    <source>
        <dbReference type="PROSITE-ProRule" id="PRU00176"/>
    </source>
</evidence>
<dbReference type="GO" id="GO:0003723">
    <property type="term" value="F:RNA binding"/>
    <property type="evidence" value="ECO:0007669"/>
    <property type="project" value="UniProtKB-UniRule"/>
</dbReference>
<feature type="compositionally biased region" description="Low complexity" evidence="6">
    <location>
        <begin position="440"/>
        <end position="459"/>
    </location>
</feature>
<reference evidence="9" key="1">
    <citation type="submission" date="2016-11" db="UniProtKB">
        <authorList>
            <consortium name="WormBaseParasite"/>
        </authorList>
    </citation>
    <scope>IDENTIFICATION</scope>
</reference>
<keyword evidence="8" id="KW-1185">Reference proteome</keyword>
<dbReference type="FunFam" id="3.30.70.330:FF:000022">
    <property type="entry name" value="APOBEC1 complementation factor isoform X1"/>
    <property type="match status" value="1"/>
</dbReference>
<evidence type="ECO:0000256" key="6">
    <source>
        <dbReference type="SAM" id="MobiDB-lite"/>
    </source>
</evidence>
<evidence type="ECO:0000256" key="4">
    <source>
        <dbReference type="ARBA" id="ARBA00022884"/>
    </source>
</evidence>
<dbReference type="SMART" id="SM00360">
    <property type="entry name" value="RRM"/>
    <property type="match status" value="2"/>
</dbReference>
<accession>A0A1I8FH40</accession>
<protein>
    <submittedName>
        <fullName evidence="9">Probable RNA-binding protein 46</fullName>
    </submittedName>
</protein>
<keyword evidence="2" id="KW-0963">Cytoplasm</keyword>
<evidence type="ECO:0000256" key="3">
    <source>
        <dbReference type="ARBA" id="ARBA00022737"/>
    </source>
</evidence>
<dbReference type="CDD" id="cd12250">
    <property type="entry name" value="RRM2_hnRNPR_like"/>
    <property type="match status" value="1"/>
</dbReference>
<evidence type="ECO:0000256" key="2">
    <source>
        <dbReference type="ARBA" id="ARBA00022490"/>
    </source>
</evidence>
<keyword evidence="4 5" id="KW-0694">RNA-binding</keyword>
<name>A0A1I8FH40_9PLAT</name>
<organism evidence="8 9">
    <name type="scientific">Macrostomum lignano</name>
    <dbReference type="NCBI Taxonomy" id="282301"/>
    <lineage>
        <taxon>Eukaryota</taxon>
        <taxon>Metazoa</taxon>
        <taxon>Spiralia</taxon>
        <taxon>Lophotrochozoa</taxon>
        <taxon>Platyhelminthes</taxon>
        <taxon>Rhabditophora</taxon>
        <taxon>Macrostomorpha</taxon>
        <taxon>Macrostomida</taxon>
        <taxon>Macrostomidae</taxon>
        <taxon>Macrostomum</taxon>
    </lineage>
</organism>
<feature type="region of interest" description="Disordered" evidence="6">
    <location>
        <begin position="438"/>
        <end position="459"/>
    </location>
</feature>
<dbReference type="CDD" id="cd12249">
    <property type="entry name" value="RRM1_hnRNPR_like"/>
    <property type="match status" value="1"/>
</dbReference>
<dbReference type="Gene3D" id="3.30.70.330">
    <property type="match status" value="2"/>
</dbReference>
<dbReference type="GO" id="GO:0005737">
    <property type="term" value="C:cytoplasm"/>
    <property type="evidence" value="ECO:0007669"/>
    <property type="project" value="UniProtKB-SubCell"/>
</dbReference>
<dbReference type="InterPro" id="IPR012677">
    <property type="entry name" value="Nucleotide-bd_a/b_plait_sf"/>
</dbReference>
<evidence type="ECO:0000256" key="1">
    <source>
        <dbReference type="ARBA" id="ARBA00004496"/>
    </source>
</evidence>
<evidence type="ECO:0000259" key="7">
    <source>
        <dbReference type="PROSITE" id="PS50102"/>
    </source>
</evidence>
<dbReference type="Pfam" id="PF00076">
    <property type="entry name" value="RRM_1"/>
    <property type="match status" value="2"/>
</dbReference>
<evidence type="ECO:0000313" key="9">
    <source>
        <dbReference type="WBParaSite" id="maker-unitig_34520-snap-gene-0.2-mRNA-1"/>
    </source>
</evidence>
<dbReference type="InterPro" id="IPR035979">
    <property type="entry name" value="RBD_domain_sf"/>
</dbReference>
<keyword evidence="3" id="KW-0677">Repeat</keyword>
<feature type="domain" description="RRM" evidence="7">
    <location>
        <begin position="101"/>
        <end position="184"/>
    </location>
</feature>
<dbReference type="PROSITE" id="PS50102">
    <property type="entry name" value="RRM"/>
    <property type="match status" value="2"/>
</dbReference>
<sequence length="489" mass="55568">MARDDTAPPPDWVGTAPNRGCEVFIGKIPRDCFEDELVPVFEKAGRIYMFRLMMDFSGSNRGYGFCIYTNREDTKRAVHELDNYEIRKGKTLGVCLSVDNCRLFVGGIPKSKAKHEILAEMKKITEGVRDVIVYPSAADKGKNRGFAFVEYEHHKLLRLWARRKLIPGRIQLWGHQIAVDWAEPEREVDEDIMSKVKILYVRNLMLTTTERQAPARTVHPSMRRWLRLASNGLKKDSRLCVRSLFSRERSDAITAMEKIARRSGGGSRPQQQPLWPTDSRQQQAAREERPSTRPESPARVVSWEECAAENNITGYLRDKKADSRDRFLCALETDYATPQFTKCKVTKLLDKRSPVPKANCFLAGYFSHNVGTAVRRQYSAFPSFTRQHRGRLALRPLNLLCCNCSALRPLWLPDLVSFLLIHINAIFSPNCQRSAVNSRSAAAQSPVPQQQQQQQSPVSDYIKLRCPSEQALPSRRGCQLATARLGASD</sequence>
<dbReference type="AlphaFoldDB" id="A0A1I8FH40"/>
<dbReference type="InterPro" id="IPR006535">
    <property type="entry name" value="HnRNP_R/Q_splicing_fac"/>
</dbReference>
<dbReference type="PANTHER" id="PTHR21245">
    <property type="entry name" value="HETEROGENEOUS NUCLEAR RIBONUCLEOPROTEIN"/>
    <property type="match status" value="1"/>
</dbReference>
<proteinExistence type="predicted"/>
<feature type="compositionally biased region" description="Polar residues" evidence="6">
    <location>
        <begin position="268"/>
        <end position="284"/>
    </location>
</feature>
<dbReference type="Proteomes" id="UP000095280">
    <property type="component" value="Unplaced"/>
</dbReference>
<dbReference type="WBParaSite" id="maker-unitig_34520-snap-gene-0.2-mRNA-1">
    <property type="protein sequence ID" value="maker-unitig_34520-snap-gene-0.2-mRNA-1"/>
    <property type="gene ID" value="maker-unitig_34520-snap-gene-0.2"/>
</dbReference>
<dbReference type="InterPro" id="IPR000504">
    <property type="entry name" value="RRM_dom"/>
</dbReference>
<dbReference type="NCBIfam" id="TIGR01648">
    <property type="entry name" value="hnRNP-R-Q"/>
    <property type="match status" value="1"/>
</dbReference>
<feature type="region of interest" description="Disordered" evidence="6">
    <location>
        <begin position="258"/>
        <end position="299"/>
    </location>
</feature>
<dbReference type="SUPFAM" id="SSF54928">
    <property type="entry name" value="RNA-binding domain, RBD"/>
    <property type="match status" value="2"/>
</dbReference>
<evidence type="ECO:0000313" key="8">
    <source>
        <dbReference type="Proteomes" id="UP000095280"/>
    </source>
</evidence>
<feature type="domain" description="RRM" evidence="7">
    <location>
        <begin position="21"/>
        <end position="99"/>
    </location>
</feature>
<comment type="subcellular location">
    <subcellularLocation>
        <location evidence="1">Cytoplasm</location>
    </subcellularLocation>
</comment>